<accession>A0A087TBC2</accession>
<keyword evidence="10" id="KW-1185">Reference proteome</keyword>
<dbReference type="InterPro" id="IPR039778">
    <property type="entry name" value="PDCD4"/>
</dbReference>
<evidence type="ECO:0000256" key="1">
    <source>
        <dbReference type="ARBA" id="ARBA00004496"/>
    </source>
</evidence>
<proteinExistence type="inferred from homology"/>
<name>A0A087TBC2_STEMI</name>
<dbReference type="Proteomes" id="UP000054359">
    <property type="component" value="Unassembled WGS sequence"/>
</dbReference>
<dbReference type="FunFam" id="1.25.40.180:FF:000009">
    <property type="entry name" value="programmed cell death protein 4"/>
    <property type="match status" value="1"/>
</dbReference>
<dbReference type="FunFam" id="1.25.40.180:FF:000008">
    <property type="entry name" value="Programmed cell death protein 4"/>
    <property type="match status" value="1"/>
</dbReference>
<dbReference type="GO" id="GO:0045892">
    <property type="term" value="P:negative regulation of DNA-templated transcription"/>
    <property type="evidence" value="ECO:0007669"/>
    <property type="project" value="InterPro"/>
</dbReference>
<comment type="similarity">
    <text evidence="2">Belongs to the PDCD4 family.</text>
</comment>
<dbReference type="PANTHER" id="PTHR12626:SF0">
    <property type="entry name" value="PROGRAMMED CELL DEATH PROTEIN 4"/>
    <property type="match status" value="1"/>
</dbReference>
<evidence type="ECO:0000256" key="4">
    <source>
        <dbReference type="ARBA" id="ARBA00022490"/>
    </source>
</evidence>
<keyword evidence="5" id="KW-0677">Repeat</keyword>
<dbReference type="EMBL" id="KK114431">
    <property type="protein sequence ID" value="KFM62411.1"/>
    <property type="molecule type" value="Genomic_DNA"/>
</dbReference>
<dbReference type="GO" id="GO:0005634">
    <property type="term" value="C:nucleus"/>
    <property type="evidence" value="ECO:0007669"/>
    <property type="project" value="TreeGrafter"/>
</dbReference>
<feature type="non-terminal residue" evidence="9">
    <location>
        <position position="456"/>
    </location>
</feature>
<evidence type="ECO:0000256" key="7">
    <source>
        <dbReference type="SAM" id="MobiDB-lite"/>
    </source>
</evidence>
<evidence type="ECO:0000259" key="8">
    <source>
        <dbReference type="PROSITE" id="PS51366"/>
    </source>
</evidence>
<feature type="domain" description="MI" evidence="8">
    <location>
        <begin position="150"/>
        <end position="271"/>
    </location>
</feature>
<dbReference type="PANTHER" id="PTHR12626">
    <property type="entry name" value="PROGRAMMED CELL DEATH 4"/>
    <property type="match status" value="1"/>
</dbReference>
<dbReference type="PROSITE" id="PS51366">
    <property type="entry name" value="MI"/>
    <property type="match status" value="2"/>
</dbReference>
<dbReference type="AlphaFoldDB" id="A0A087TBC2"/>
<dbReference type="Pfam" id="PF02847">
    <property type="entry name" value="MA3"/>
    <property type="match status" value="2"/>
</dbReference>
<feature type="compositionally biased region" description="Gly residues" evidence="7">
    <location>
        <begin position="90"/>
        <end position="107"/>
    </location>
</feature>
<evidence type="ECO:0000313" key="10">
    <source>
        <dbReference type="Proteomes" id="UP000054359"/>
    </source>
</evidence>
<reference evidence="9 10" key="1">
    <citation type="submission" date="2013-11" db="EMBL/GenBank/DDBJ databases">
        <title>Genome sequencing of Stegodyphus mimosarum.</title>
        <authorList>
            <person name="Bechsgaard J."/>
        </authorList>
    </citation>
    <scope>NUCLEOTIDE SEQUENCE [LARGE SCALE GENOMIC DNA]</scope>
</reference>
<keyword evidence="4" id="KW-0963">Cytoplasm</keyword>
<dbReference type="InterPro" id="IPR016024">
    <property type="entry name" value="ARM-type_fold"/>
</dbReference>
<evidence type="ECO:0000256" key="2">
    <source>
        <dbReference type="ARBA" id="ARBA00005497"/>
    </source>
</evidence>
<evidence type="ECO:0000256" key="3">
    <source>
        <dbReference type="ARBA" id="ARBA00014414"/>
    </source>
</evidence>
<evidence type="ECO:0000256" key="5">
    <source>
        <dbReference type="ARBA" id="ARBA00022737"/>
    </source>
</evidence>
<dbReference type="STRING" id="407821.A0A087TBC2"/>
<dbReference type="Gene3D" id="1.25.40.180">
    <property type="match status" value="2"/>
</dbReference>
<dbReference type="SMART" id="SM00544">
    <property type="entry name" value="MA3"/>
    <property type="match status" value="2"/>
</dbReference>
<organism evidence="9 10">
    <name type="scientific">Stegodyphus mimosarum</name>
    <name type="common">African social velvet spider</name>
    <dbReference type="NCBI Taxonomy" id="407821"/>
    <lineage>
        <taxon>Eukaryota</taxon>
        <taxon>Metazoa</taxon>
        <taxon>Ecdysozoa</taxon>
        <taxon>Arthropoda</taxon>
        <taxon>Chelicerata</taxon>
        <taxon>Arachnida</taxon>
        <taxon>Araneae</taxon>
        <taxon>Araneomorphae</taxon>
        <taxon>Entelegynae</taxon>
        <taxon>Eresoidea</taxon>
        <taxon>Eresidae</taxon>
        <taxon>Stegodyphus</taxon>
    </lineage>
</organism>
<protein>
    <recommendedName>
        <fullName evidence="3">Programmed cell death protein 4</fullName>
    </recommendedName>
</protein>
<dbReference type="SUPFAM" id="SSF48371">
    <property type="entry name" value="ARM repeat"/>
    <property type="match status" value="2"/>
</dbReference>
<dbReference type="OrthoDB" id="414546at2759"/>
<sequence>MASDVQSVDGLEKIEDSVDEILVNSLSSKGLVENNNSSNHEGSLDNRLKRKAKRLSKLIGADENGVGNVINVNGSYLRYTKNSRRSRNGFGRGLPKKGGAGGKGTWGKPGSELMVEHEDIISDVRDPNYDFENQDDCEFEAIAPELNTEDLEKTVDPAIHEYFEHGDTQEVIVTLEELNLGKLRPQIVSMAVSLAMERKPSQREMTSVLLSDMYGQILQQEDIAAGFDLLLQNLPDLVLDTPDAATVLGNFIARAVADDCLPPKFVQSYKGKVECMHARAALEHADALLSMKHGLVRLDNVWGVGGGMRPVKYLINQMHLLLKEYICSGDSSEACRCIQELEVPHFHHELVFEAVIMVIEDMREKTMDLMCKLFQVLASSVIVTPDQMTRGFFRVYDEMPDICIDVPQAYTVLEKFVTKCHNAGFLLDEVVRKMPSRGRKRFVSEGDGGVVKTNSY</sequence>
<evidence type="ECO:0000256" key="6">
    <source>
        <dbReference type="ARBA" id="ARBA00023242"/>
    </source>
</evidence>
<keyword evidence="6" id="KW-0539">Nucleus</keyword>
<dbReference type="InterPro" id="IPR003891">
    <property type="entry name" value="Initiation_fac_eIF4g_MI"/>
</dbReference>
<dbReference type="OMA" id="NQDDCEF"/>
<feature type="region of interest" description="Disordered" evidence="7">
    <location>
        <begin position="83"/>
        <end position="109"/>
    </location>
</feature>
<dbReference type="GO" id="GO:0005829">
    <property type="term" value="C:cytosol"/>
    <property type="evidence" value="ECO:0007669"/>
    <property type="project" value="TreeGrafter"/>
</dbReference>
<evidence type="ECO:0000313" key="9">
    <source>
        <dbReference type="EMBL" id="KFM62411.1"/>
    </source>
</evidence>
<comment type="subcellular location">
    <subcellularLocation>
        <location evidence="1">Cytoplasm</location>
    </subcellularLocation>
</comment>
<feature type="domain" description="MI" evidence="8">
    <location>
        <begin position="313"/>
        <end position="436"/>
    </location>
</feature>
<gene>
    <name evidence="9" type="ORF">X975_06995</name>
</gene>